<gene>
    <name evidence="10 15" type="primary">miaA</name>
    <name evidence="15" type="ORF">Mkiyose1413_12480</name>
    <name evidence="14" type="ORF">SRL2020028_24830</name>
</gene>
<dbReference type="EC" id="2.5.1.75" evidence="10"/>
<keyword evidence="6 10" id="KW-0547">Nucleotide-binding</keyword>
<comment type="subunit">
    <text evidence="10">Monomer.</text>
</comment>
<dbReference type="Gene3D" id="3.40.50.300">
    <property type="entry name" value="P-loop containing nucleotide triphosphate hydrolases"/>
    <property type="match status" value="1"/>
</dbReference>
<dbReference type="HAMAP" id="MF_00185">
    <property type="entry name" value="IPP_trans"/>
    <property type="match status" value="1"/>
</dbReference>
<dbReference type="AlphaFoldDB" id="A0A9P3Q4Y0"/>
<evidence type="ECO:0000256" key="3">
    <source>
        <dbReference type="ARBA" id="ARBA00005842"/>
    </source>
</evidence>
<dbReference type="FunFam" id="1.10.20.140:FF:000001">
    <property type="entry name" value="tRNA dimethylallyltransferase"/>
    <property type="match status" value="1"/>
</dbReference>
<keyword evidence="7 10" id="KW-0067">ATP-binding</keyword>
<keyword evidence="5 10" id="KW-0819">tRNA processing</keyword>
<comment type="caution">
    <text evidence="10">Lacks conserved residue(s) required for the propagation of feature annotation.</text>
</comment>
<comment type="similarity">
    <text evidence="3 10 13">Belongs to the IPP transferase family.</text>
</comment>
<name>A0A9P3Q4Y0_9MYCO</name>
<organism evidence="15 16">
    <name type="scientific">Mycobacterium kiyosense</name>
    <dbReference type="NCBI Taxonomy" id="2871094"/>
    <lineage>
        <taxon>Bacteria</taxon>
        <taxon>Bacillati</taxon>
        <taxon>Actinomycetota</taxon>
        <taxon>Actinomycetes</taxon>
        <taxon>Mycobacteriales</taxon>
        <taxon>Mycobacteriaceae</taxon>
        <taxon>Mycobacterium</taxon>
    </lineage>
</organism>
<dbReference type="Pfam" id="PF01715">
    <property type="entry name" value="IPPT"/>
    <property type="match status" value="1"/>
</dbReference>
<evidence type="ECO:0000256" key="9">
    <source>
        <dbReference type="ARBA" id="ARBA00049563"/>
    </source>
</evidence>
<comment type="catalytic activity">
    <reaction evidence="9 10 11">
        <text>adenosine(37) in tRNA + dimethylallyl diphosphate = N(6)-dimethylallyladenosine(37) in tRNA + diphosphate</text>
        <dbReference type="Rhea" id="RHEA:26482"/>
        <dbReference type="Rhea" id="RHEA-COMP:10162"/>
        <dbReference type="Rhea" id="RHEA-COMP:10375"/>
        <dbReference type="ChEBI" id="CHEBI:33019"/>
        <dbReference type="ChEBI" id="CHEBI:57623"/>
        <dbReference type="ChEBI" id="CHEBI:74411"/>
        <dbReference type="ChEBI" id="CHEBI:74415"/>
        <dbReference type="EC" id="2.5.1.75"/>
    </reaction>
</comment>
<dbReference type="PANTHER" id="PTHR11088">
    <property type="entry name" value="TRNA DIMETHYLALLYLTRANSFERASE"/>
    <property type="match status" value="1"/>
</dbReference>
<comment type="cofactor">
    <cofactor evidence="1 10">
        <name>Mg(2+)</name>
        <dbReference type="ChEBI" id="CHEBI:18420"/>
    </cofactor>
</comment>
<evidence type="ECO:0000256" key="7">
    <source>
        <dbReference type="ARBA" id="ARBA00022840"/>
    </source>
</evidence>
<dbReference type="EMBL" id="BRXE01000022">
    <property type="protein sequence ID" value="GLB83227.1"/>
    <property type="molecule type" value="Genomic_DNA"/>
</dbReference>
<dbReference type="GO" id="GO:0052381">
    <property type="term" value="F:tRNA dimethylallyltransferase activity"/>
    <property type="evidence" value="ECO:0007669"/>
    <property type="project" value="UniProtKB-UniRule"/>
</dbReference>
<dbReference type="Proteomes" id="UP001165663">
    <property type="component" value="Unassembled WGS sequence"/>
</dbReference>
<comment type="function">
    <text evidence="2 10 12">Catalyzes the transfer of a dimethylallyl group onto the adenine at position 37 in tRNAs that read codons beginning with uridine, leading to the formation of N6-(dimethylallyl)adenosine (i(6)A).</text>
</comment>
<proteinExistence type="inferred from homology"/>
<accession>A0A9P3Q4Y0</accession>
<sequence length="306" mass="33542">MRPLAIIGPTGTGKSQLALDVVDRLGGAAEIVNADAMQLYRGMDIGTAKLPVAQRRGIPHHQLDVLDVTETATVARYQQAAVADIEAIRARAAVPVVVGGSMLYIQSLLDDWSFPATDPAVRARWEQRLAEIGVARLHDELARRDPVAAAAILPTDGRRTVRALEVIELTGQPFAASAPRIGVPRWNTAIVGLDCDTTILDERLARRTELMFTEGLVDEVRTLLGRGLRDGVTAARALGYAQVIEALDAGGTAELLDDAQQQTFFGTRRYVRRQRSWFRRDHRVHWIDATAADAVDQTLRAWQRSG</sequence>
<dbReference type="SUPFAM" id="SSF52540">
    <property type="entry name" value="P-loop containing nucleoside triphosphate hydrolases"/>
    <property type="match status" value="1"/>
</dbReference>
<feature type="binding site" evidence="10">
    <location>
        <begin position="8"/>
        <end position="15"/>
    </location>
    <ligand>
        <name>ATP</name>
        <dbReference type="ChEBI" id="CHEBI:30616"/>
    </ligand>
</feature>
<keyword evidence="4 10" id="KW-0808">Transferase</keyword>
<dbReference type="EMBL" id="BRZI01000005">
    <property type="protein sequence ID" value="GLD29365.1"/>
    <property type="molecule type" value="Genomic_DNA"/>
</dbReference>
<dbReference type="Proteomes" id="UP001064782">
    <property type="component" value="Unassembled WGS sequence"/>
</dbReference>
<dbReference type="PANTHER" id="PTHR11088:SF60">
    <property type="entry name" value="TRNA DIMETHYLALLYLTRANSFERASE"/>
    <property type="match status" value="1"/>
</dbReference>
<dbReference type="RefSeq" id="WP_236976411.1">
    <property type="nucleotide sequence ID" value="NZ_BRXE01000022.1"/>
</dbReference>
<protein>
    <recommendedName>
        <fullName evidence="10">tRNA dimethylallyltransferase</fullName>
        <ecNumber evidence="10">2.5.1.75</ecNumber>
    </recommendedName>
    <alternativeName>
        <fullName evidence="10">Dimethylallyl diphosphate:tRNA dimethylallyltransferase</fullName>
        <shortName evidence="10">DMAPP:tRNA dimethylallyltransferase</shortName>
        <shortName evidence="10">DMATase</shortName>
    </alternativeName>
    <alternativeName>
        <fullName evidence="10">Isopentenyl-diphosphate:tRNA isopentenyltransferase</fullName>
        <shortName evidence="10">IPP transferase</shortName>
        <shortName evidence="10">IPPT</shortName>
        <shortName evidence="10">IPTase</shortName>
    </alternativeName>
</protein>
<feature type="binding site" evidence="10">
    <location>
        <begin position="10"/>
        <end position="15"/>
    </location>
    <ligand>
        <name>substrate</name>
    </ligand>
</feature>
<evidence type="ECO:0000256" key="8">
    <source>
        <dbReference type="ARBA" id="ARBA00022842"/>
    </source>
</evidence>
<dbReference type="InterPro" id="IPR039657">
    <property type="entry name" value="Dimethylallyltransferase"/>
</dbReference>
<reference evidence="15" key="1">
    <citation type="submission" date="2022-08" db="EMBL/GenBank/DDBJ databases">
        <title>Mycobacterium kiyosense sp. nov., scotochromogenic slow-glowing species isolated from respiratory specimens.</title>
        <authorList>
            <person name="Fukano H."/>
            <person name="Kazumi Y."/>
            <person name="Sakagami N."/>
            <person name="Ato M."/>
            <person name="Mitarai S."/>
            <person name="Hoshino Y."/>
        </authorList>
    </citation>
    <scope>NUCLEOTIDE SEQUENCE</scope>
    <source>
        <strain evidence="15">1413</strain>
        <strain evidence="14">SRL2020-028</strain>
    </source>
</reference>
<evidence type="ECO:0000256" key="1">
    <source>
        <dbReference type="ARBA" id="ARBA00001946"/>
    </source>
</evidence>
<evidence type="ECO:0000256" key="10">
    <source>
        <dbReference type="HAMAP-Rule" id="MF_00185"/>
    </source>
</evidence>
<dbReference type="InterPro" id="IPR027417">
    <property type="entry name" value="P-loop_NTPase"/>
</dbReference>
<keyword evidence="8 10" id="KW-0460">Magnesium</keyword>
<feature type="site" description="Interaction with substrate tRNA" evidence="10">
    <location>
        <position position="122"/>
    </location>
</feature>
<evidence type="ECO:0000256" key="11">
    <source>
        <dbReference type="RuleBase" id="RU003783"/>
    </source>
</evidence>
<evidence type="ECO:0000256" key="2">
    <source>
        <dbReference type="ARBA" id="ARBA00003213"/>
    </source>
</evidence>
<evidence type="ECO:0000256" key="5">
    <source>
        <dbReference type="ARBA" id="ARBA00022694"/>
    </source>
</evidence>
<evidence type="ECO:0000256" key="4">
    <source>
        <dbReference type="ARBA" id="ARBA00022679"/>
    </source>
</evidence>
<dbReference type="GO" id="GO:0006400">
    <property type="term" value="P:tRNA modification"/>
    <property type="evidence" value="ECO:0007669"/>
    <property type="project" value="TreeGrafter"/>
</dbReference>
<feature type="site" description="Interaction with substrate tRNA" evidence="10">
    <location>
        <position position="101"/>
    </location>
</feature>
<comment type="caution">
    <text evidence="15">The sequence shown here is derived from an EMBL/GenBank/DDBJ whole genome shotgun (WGS) entry which is preliminary data.</text>
</comment>
<evidence type="ECO:0000313" key="15">
    <source>
        <dbReference type="EMBL" id="GLD29365.1"/>
    </source>
</evidence>
<dbReference type="GO" id="GO:0005524">
    <property type="term" value="F:ATP binding"/>
    <property type="evidence" value="ECO:0007669"/>
    <property type="project" value="UniProtKB-UniRule"/>
</dbReference>
<evidence type="ECO:0000313" key="14">
    <source>
        <dbReference type="EMBL" id="GLB83227.1"/>
    </source>
</evidence>
<dbReference type="InterPro" id="IPR018022">
    <property type="entry name" value="IPT"/>
</dbReference>
<dbReference type="GeneID" id="83628957"/>
<dbReference type="Gene3D" id="1.10.20.140">
    <property type="match status" value="1"/>
</dbReference>
<evidence type="ECO:0000313" key="16">
    <source>
        <dbReference type="Proteomes" id="UP001064782"/>
    </source>
</evidence>
<evidence type="ECO:0000256" key="13">
    <source>
        <dbReference type="RuleBase" id="RU003785"/>
    </source>
</evidence>
<evidence type="ECO:0000256" key="12">
    <source>
        <dbReference type="RuleBase" id="RU003784"/>
    </source>
</evidence>
<keyword evidence="16" id="KW-1185">Reference proteome</keyword>
<dbReference type="NCBIfam" id="TIGR00174">
    <property type="entry name" value="miaA"/>
    <property type="match status" value="1"/>
</dbReference>
<evidence type="ECO:0000256" key="6">
    <source>
        <dbReference type="ARBA" id="ARBA00022741"/>
    </source>
</evidence>